<evidence type="ECO:0000259" key="8">
    <source>
        <dbReference type="PROSITE" id="PS50203"/>
    </source>
</evidence>
<accession>A0A2R5LF45</accession>
<evidence type="ECO:0000256" key="1">
    <source>
        <dbReference type="ARBA" id="ARBA00007623"/>
    </source>
</evidence>
<dbReference type="InterPro" id="IPR022684">
    <property type="entry name" value="Calpain_cysteine_protease"/>
</dbReference>
<dbReference type="SUPFAM" id="SSF54001">
    <property type="entry name" value="Cysteine proteinases"/>
    <property type="match status" value="1"/>
</dbReference>
<feature type="active site" evidence="5 6">
    <location>
        <position position="261"/>
    </location>
</feature>
<dbReference type="InterPro" id="IPR036213">
    <property type="entry name" value="Calpain_III_sf"/>
</dbReference>
<dbReference type="GO" id="GO:0005737">
    <property type="term" value="C:cytoplasm"/>
    <property type="evidence" value="ECO:0007669"/>
    <property type="project" value="TreeGrafter"/>
</dbReference>
<feature type="region of interest" description="Disordered" evidence="7">
    <location>
        <begin position="507"/>
        <end position="537"/>
    </location>
</feature>
<dbReference type="GO" id="GO:0004198">
    <property type="term" value="F:calcium-dependent cysteine-type endopeptidase activity"/>
    <property type="evidence" value="ECO:0007669"/>
    <property type="project" value="InterPro"/>
</dbReference>
<dbReference type="PRINTS" id="PR00704">
    <property type="entry name" value="CALPAIN"/>
</dbReference>
<dbReference type="SMART" id="SM00720">
    <property type="entry name" value="calpain_III"/>
    <property type="match status" value="1"/>
</dbReference>
<keyword evidence="3 6" id="KW-0378">Hydrolase</keyword>
<evidence type="ECO:0000256" key="3">
    <source>
        <dbReference type="ARBA" id="ARBA00022801"/>
    </source>
</evidence>
<dbReference type="InterPro" id="IPR022683">
    <property type="entry name" value="Calpain_III"/>
</dbReference>
<dbReference type="PANTHER" id="PTHR10183">
    <property type="entry name" value="CALPAIN"/>
    <property type="match status" value="1"/>
</dbReference>
<dbReference type="SUPFAM" id="SSF47473">
    <property type="entry name" value="EF-hand"/>
    <property type="match status" value="1"/>
</dbReference>
<dbReference type="InterPro" id="IPR000169">
    <property type="entry name" value="Pept_cys_AS"/>
</dbReference>
<dbReference type="Gene3D" id="2.60.120.380">
    <property type="match status" value="1"/>
</dbReference>
<feature type="active site" evidence="5 6">
    <location>
        <position position="287"/>
    </location>
</feature>
<dbReference type="GO" id="GO:0006508">
    <property type="term" value="P:proteolysis"/>
    <property type="evidence" value="ECO:0007669"/>
    <property type="project" value="UniProtKB-KW"/>
</dbReference>
<dbReference type="Gene3D" id="3.90.70.10">
    <property type="entry name" value="Cysteine proteinases"/>
    <property type="match status" value="1"/>
</dbReference>
<keyword evidence="2 6" id="KW-0645">Protease</keyword>
<evidence type="ECO:0000256" key="2">
    <source>
        <dbReference type="ARBA" id="ARBA00022670"/>
    </source>
</evidence>
<dbReference type="InterPro" id="IPR011992">
    <property type="entry name" value="EF-hand-dom_pair"/>
</dbReference>
<evidence type="ECO:0000313" key="9">
    <source>
        <dbReference type="EMBL" id="MBY08151.1"/>
    </source>
</evidence>
<evidence type="ECO:0000256" key="4">
    <source>
        <dbReference type="ARBA" id="ARBA00022807"/>
    </source>
</evidence>
<dbReference type="PANTHER" id="PTHR10183:SF433">
    <property type="entry name" value="CALPAIN-A-RELATED"/>
    <property type="match status" value="1"/>
</dbReference>
<dbReference type="SMART" id="SM00230">
    <property type="entry name" value="CysPc"/>
    <property type="match status" value="1"/>
</dbReference>
<dbReference type="PROSITE" id="PS50203">
    <property type="entry name" value="CALPAIN_CAT"/>
    <property type="match status" value="1"/>
</dbReference>
<dbReference type="InterPro" id="IPR038765">
    <property type="entry name" value="Papain-like_cys_pep_sf"/>
</dbReference>
<name>A0A2R5LF45_9ACAR</name>
<dbReference type="Gene3D" id="1.10.238.10">
    <property type="entry name" value="EF-hand"/>
    <property type="match status" value="1"/>
</dbReference>
<feature type="active site" evidence="5 6">
    <location>
        <position position="97"/>
    </location>
</feature>
<comment type="similarity">
    <text evidence="1">Belongs to the peptidase C2 family.</text>
</comment>
<organism evidence="9">
    <name type="scientific">Ornithodoros turicata</name>
    <dbReference type="NCBI Taxonomy" id="34597"/>
    <lineage>
        <taxon>Eukaryota</taxon>
        <taxon>Metazoa</taxon>
        <taxon>Ecdysozoa</taxon>
        <taxon>Arthropoda</taxon>
        <taxon>Chelicerata</taxon>
        <taxon>Arachnida</taxon>
        <taxon>Acari</taxon>
        <taxon>Parasitiformes</taxon>
        <taxon>Ixodida</taxon>
        <taxon>Ixodoidea</taxon>
        <taxon>Argasidae</taxon>
        <taxon>Ornithodorinae</taxon>
        <taxon>Ornithodoros</taxon>
    </lineage>
</organism>
<dbReference type="EMBL" id="GGLE01004025">
    <property type="protein sequence ID" value="MBY08151.1"/>
    <property type="molecule type" value="Transcribed_RNA"/>
</dbReference>
<dbReference type="InterPro" id="IPR001300">
    <property type="entry name" value="Peptidase_C2_calpain_cat"/>
</dbReference>
<keyword evidence="4 6" id="KW-0788">Thiol protease</keyword>
<sequence>MSTHVKEEKIYAYGERGSGTKTKSGKPQYFEKVLQKCLDEKKLFEDPEFPCDDTSIGDEANKGKIVWKRPKDIVKKPRFFVDGVSREDVRQGSLGDCWFVAALASLTQRRALFDRVVPQGQSFKEGKYAGVFHFVFWKANRWIDVVVDDRLPVLRSGEIYSIKSGEKSEFWSTLAEKAYAKLNGTYGNLEGGTGTEALTDFTGGIPEQFILLPLPKNIWRAIKRAFERRSILTSSFVTPPQQEEEGETTEVKVADGLYANHEYSVTGVAEFKLDNSDDLTQLIRLRNPWGESEYTGPWSDVSAEWKKVSSAKREELGVTVKDDGEFWMGVDVFLKRFMMVDMCHLKPGIVEKDPEAKRWETATFEGSWLTGVSAGGSDISDDMFPTNPQYLVTLREPDDEDEDGECSVLISLRQNTERKRLGQWKEIGFAVFEVDDPDSRPKPLPSDYLRDNTSVVVVKPEPSRDVTKRLRLLPATYCILPYLKEPDTDGEFLLRIFTEQKSDCRECDGGKVCAAKPQDPNEPNKGDESEDEEEEDELPQYVIELADEVMGDRTTFDPATLQALYKKIYEKEGLRLEFPLDVCRTMVALKDRSFTGDLDKEEFVSLFTFVQKCQEVYQKYDKTRVGSLSTYQLRNALCLAGCYVNLHVLKALVLRYGQDNKIGFLDFIACAVKVSCMEEVYLENVCEDGNVIFSLNEWMKVTMYC</sequence>
<evidence type="ECO:0000256" key="6">
    <source>
        <dbReference type="PROSITE-ProRule" id="PRU00239"/>
    </source>
</evidence>
<dbReference type="InterPro" id="IPR022682">
    <property type="entry name" value="Calpain_domain_III"/>
</dbReference>
<dbReference type="SUPFAM" id="SSF49758">
    <property type="entry name" value="Calpain large subunit, middle domain (domain III)"/>
    <property type="match status" value="1"/>
</dbReference>
<evidence type="ECO:0000256" key="5">
    <source>
        <dbReference type="PIRSR" id="PIRSR622684-1"/>
    </source>
</evidence>
<dbReference type="Pfam" id="PF00648">
    <property type="entry name" value="Peptidase_C2"/>
    <property type="match status" value="1"/>
</dbReference>
<proteinExistence type="inferred from homology"/>
<feature type="compositionally biased region" description="Acidic residues" evidence="7">
    <location>
        <begin position="528"/>
        <end position="537"/>
    </location>
</feature>
<reference evidence="9" key="1">
    <citation type="submission" date="2018-03" db="EMBL/GenBank/DDBJ databases">
        <title>The relapsing fever spirochete Borrelia turicatae persists in the highly oxidative environment of its soft-bodied tick vector.</title>
        <authorList>
            <person name="Bourret T.J."/>
            <person name="Boyle W.K."/>
            <person name="Valenzuela J.G."/>
            <person name="Oliveira F."/>
            <person name="Lopez J.E."/>
        </authorList>
    </citation>
    <scope>NUCLEOTIDE SEQUENCE</scope>
    <source>
        <strain evidence="9">Kansas strain/isolate</strain>
        <tissue evidence="9">Salivary glands</tissue>
    </source>
</reference>
<dbReference type="CDD" id="cd00044">
    <property type="entry name" value="CysPc"/>
    <property type="match status" value="1"/>
</dbReference>
<dbReference type="FunFam" id="3.90.70.10:FF:000114">
    <property type="entry name" value="Calpain a"/>
    <property type="match status" value="1"/>
</dbReference>
<dbReference type="Pfam" id="PF01067">
    <property type="entry name" value="Calpain_III"/>
    <property type="match status" value="1"/>
</dbReference>
<dbReference type="PROSITE" id="PS00139">
    <property type="entry name" value="THIOL_PROTEASE_CYS"/>
    <property type="match status" value="1"/>
</dbReference>
<evidence type="ECO:0000256" key="7">
    <source>
        <dbReference type="SAM" id="MobiDB-lite"/>
    </source>
</evidence>
<dbReference type="AlphaFoldDB" id="A0A2R5LF45"/>
<feature type="domain" description="Calpain catalytic" evidence="8">
    <location>
        <begin position="43"/>
        <end position="346"/>
    </location>
</feature>
<protein>
    <submittedName>
        <fullName evidence="9">Putative cytosolic ca2+-dependent cysteine protease calpain</fullName>
    </submittedName>
</protein>